<organism evidence="1 2">
    <name type="scientific">Pannus brasiliensis CCIBt3594</name>
    <dbReference type="NCBI Taxonomy" id="1427578"/>
    <lineage>
        <taxon>Bacteria</taxon>
        <taxon>Bacillati</taxon>
        <taxon>Cyanobacteriota</taxon>
        <taxon>Cyanophyceae</taxon>
        <taxon>Oscillatoriophycideae</taxon>
        <taxon>Chroococcales</taxon>
        <taxon>Microcystaceae</taxon>
        <taxon>Pannus</taxon>
    </lineage>
</organism>
<protein>
    <submittedName>
        <fullName evidence="1">Toxin-antitoxin system HicB family antitoxin</fullName>
    </submittedName>
</protein>
<accession>A0AAW9R1H6</accession>
<reference evidence="1 2" key="1">
    <citation type="submission" date="2024-01" db="EMBL/GenBank/DDBJ databases">
        <title>Genomic insights into the taxonomy and metabolism of the cyanobacterium Pannus brasiliensis CCIBt3594.</title>
        <authorList>
            <person name="Machado M."/>
            <person name="Botero N.B."/>
            <person name="Andreote A.P.D."/>
            <person name="Feitosa A.M.T."/>
            <person name="Popin R."/>
            <person name="Sivonen K."/>
            <person name="Fiore M.F."/>
        </authorList>
    </citation>
    <scope>NUCLEOTIDE SEQUENCE [LARGE SCALE GENOMIC DNA]</scope>
    <source>
        <strain evidence="1 2">CCIBt3594</strain>
    </source>
</reference>
<gene>
    <name evidence="1" type="ORF">V0288_21685</name>
</gene>
<name>A0AAW9R1H6_9CHRO</name>
<proteinExistence type="predicted"/>
<comment type="caution">
    <text evidence="1">The sequence shown here is derived from an EMBL/GenBank/DDBJ whole genome shotgun (WGS) entry which is preliminary data.</text>
</comment>
<dbReference type="RefSeq" id="WP_332867233.1">
    <property type="nucleotide sequence ID" value="NZ_JBAFSM010000059.1"/>
</dbReference>
<dbReference type="Proteomes" id="UP001328733">
    <property type="component" value="Unassembled WGS sequence"/>
</dbReference>
<dbReference type="AlphaFoldDB" id="A0AAW9R1H6"/>
<evidence type="ECO:0000313" key="2">
    <source>
        <dbReference type="Proteomes" id="UP001328733"/>
    </source>
</evidence>
<dbReference type="EMBL" id="JBAFSM010000059">
    <property type="protein sequence ID" value="MEG3439754.1"/>
    <property type="molecule type" value="Genomic_DNA"/>
</dbReference>
<keyword evidence="2" id="KW-1185">Reference proteome</keyword>
<sequence length="70" mass="7777">MDKLTIHFPEDQDSRSGAIARERGIGVDRAAEFDAYTRFQAIATTGNPDRGLEILDKLDLLGADRRERSG</sequence>
<evidence type="ECO:0000313" key="1">
    <source>
        <dbReference type="EMBL" id="MEG3439754.1"/>
    </source>
</evidence>